<dbReference type="PANTHER" id="PTHR36933:SF1">
    <property type="entry name" value="SLL0788 PROTEIN"/>
    <property type="match status" value="1"/>
</dbReference>
<dbReference type="OrthoDB" id="26872at2"/>
<dbReference type="InterPro" id="IPR012347">
    <property type="entry name" value="Ferritin-like"/>
</dbReference>
<name>A0A3N0BSI2_9MICC</name>
<gene>
    <name evidence="4" type="ORF">D7003_14620</name>
</gene>
<sequence length="202" mass="21236">MNKFLTVSATVFAAALALTGCSAGTGAAGSSMPSMNHGTSDMPATAAPLDTVTNNAADTMFVQGMIPHHSQAVEMSDIILQKQDLDPQVTALATKIKAAQAPEISTMTEWLKKWNEPEQMAAGHSMSGMVGEEDMSKLQAAQGADAAKLFLTQMIAHHQGAVMMAKTEEADGQNADALALSKEIIMSQQAEIQEMQTLLGSL</sequence>
<protein>
    <submittedName>
        <fullName evidence="4">DUF305 domain-containing protein</fullName>
    </submittedName>
</protein>
<dbReference type="EMBL" id="RBED01000115">
    <property type="protein sequence ID" value="RNL51970.1"/>
    <property type="molecule type" value="Genomic_DNA"/>
</dbReference>
<dbReference type="Pfam" id="PF03713">
    <property type="entry name" value="DUF305"/>
    <property type="match status" value="1"/>
</dbReference>
<dbReference type="Proteomes" id="UP000273807">
    <property type="component" value="Unassembled WGS sequence"/>
</dbReference>
<evidence type="ECO:0000256" key="1">
    <source>
        <dbReference type="SAM" id="MobiDB-lite"/>
    </source>
</evidence>
<feature type="region of interest" description="Disordered" evidence="1">
    <location>
        <begin position="27"/>
        <end position="47"/>
    </location>
</feature>
<evidence type="ECO:0000256" key="2">
    <source>
        <dbReference type="SAM" id="SignalP"/>
    </source>
</evidence>
<dbReference type="PANTHER" id="PTHR36933">
    <property type="entry name" value="SLL0788 PROTEIN"/>
    <property type="match status" value="1"/>
</dbReference>
<proteinExistence type="predicted"/>
<dbReference type="PROSITE" id="PS51257">
    <property type="entry name" value="PROKAR_LIPOPROTEIN"/>
    <property type="match status" value="1"/>
</dbReference>
<evidence type="ECO:0000313" key="4">
    <source>
        <dbReference type="EMBL" id="RNL51970.1"/>
    </source>
</evidence>
<dbReference type="AlphaFoldDB" id="A0A3N0BSI2"/>
<keyword evidence="5" id="KW-1185">Reference proteome</keyword>
<evidence type="ECO:0000259" key="3">
    <source>
        <dbReference type="Pfam" id="PF03713"/>
    </source>
</evidence>
<dbReference type="RefSeq" id="WP_123256153.1">
    <property type="nucleotide sequence ID" value="NZ_RBED01000115.1"/>
</dbReference>
<reference evidence="4 5" key="1">
    <citation type="submission" date="2018-10" db="EMBL/GenBank/DDBJ databases">
        <title>Genome sequencing of Arthrobacter oryzae TNB02.</title>
        <authorList>
            <person name="Cho Y.-J."/>
            <person name="Cho A."/>
            <person name="Kim O.-S."/>
        </authorList>
    </citation>
    <scope>NUCLEOTIDE SEQUENCE [LARGE SCALE GENOMIC DNA]</scope>
    <source>
        <strain evidence="4 5">TNB02</strain>
    </source>
</reference>
<feature type="signal peptide" evidence="2">
    <location>
        <begin position="1"/>
        <end position="23"/>
    </location>
</feature>
<feature type="domain" description="DUF305" evidence="3">
    <location>
        <begin position="58"/>
        <end position="199"/>
    </location>
</feature>
<feature type="chain" id="PRO_5018256280" evidence="2">
    <location>
        <begin position="24"/>
        <end position="202"/>
    </location>
</feature>
<accession>A0A3N0BSI2</accession>
<organism evidence="4 5">
    <name type="scientific">Arthrobacter oryzae</name>
    <dbReference type="NCBI Taxonomy" id="409290"/>
    <lineage>
        <taxon>Bacteria</taxon>
        <taxon>Bacillati</taxon>
        <taxon>Actinomycetota</taxon>
        <taxon>Actinomycetes</taxon>
        <taxon>Micrococcales</taxon>
        <taxon>Micrococcaceae</taxon>
        <taxon>Arthrobacter</taxon>
    </lineage>
</organism>
<dbReference type="Gene3D" id="1.20.1260.10">
    <property type="match status" value="1"/>
</dbReference>
<keyword evidence="2" id="KW-0732">Signal</keyword>
<dbReference type="InterPro" id="IPR005183">
    <property type="entry name" value="DUF305_CopM-like"/>
</dbReference>
<evidence type="ECO:0000313" key="5">
    <source>
        <dbReference type="Proteomes" id="UP000273807"/>
    </source>
</evidence>
<comment type="caution">
    <text evidence="4">The sequence shown here is derived from an EMBL/GenBank/DDBJ whole genome shotgun (WGS) entry which is preliminary data.</text>
</comment>